<gene>
    <name evidence="2" type="ORF">GGR11_001529</name>
</gene>
<evidence type="ECO:0000313" key="3">
    <source>
        <dbReference type="Proteomes" id="UP000532936"/>
    </source>
</evidence>
<dbReference type="AlphaFoldDB" id="A0A7W6A5E0"/>
<dbReference type="InterPro" id="IPR038732">
    <property type="entry name" value="HpyO/CreE_NAD-binding"/>
</dbReference>
<protein>
    <submittedName>
        <fullName evidence="2">Putative NAD(P)/FAD-binding protein YdhS</fullName>
    </submittedName>
</protein>
<comment type="caution">
    <text evidence="2">The sequence shown here is derived from an EMBL/GenBank/DDBJ whole genome shotgun (WGS) entry which is preliminary data.</text>
</comment>
<dbReference type="Pfam" id="PF13454">
    <property type="entry name" value="NAD_binding_9"/>
    <property type="match status" value="1"/>
</dbReference>
<proteinExistence type="predicted"/>
<dbReference type="InterPro" id="IPR052189">
    <property type="entry name" value="L-asp_N-monooxygenase_NS-form"/>
</dbReference>
<dbReference type="PANTHER" id="PTHR40254">
    <property type="entry name" value="BLR0577 PROTEIN"/>
    <property type="match status" value="1"/>
</dbReference>
<name>A0A7W6A5E0_9CAUL</name>
<evidence type="ECO:0000259" key="1">
    <source>
        <dbReference type="Pfam" id="PF13454"/>
    </source>
</evidence>
<evidence type="ECO:0000313" key="2">
    <source>
        <dbReference type="EMBL" id="MBB3872015.1"/>
    </source>
</evidence>
<dbReference type="InterPro" id="IPR036188">
    <property type="entry name" value="FAD/NAD-bd_sf"/>
</dbReference>
<dbReference type="Proteomes" id="UP000532936">
    <property type="component" value="Unassembled WGS sequence"/>
</dbReference>
<dbReference type="PANTHER" id="PTHR40254:SF1">
    <property type="entry name" value="BLR0577 PROTEIN"/>
    <property type="match status" value="1"/>
</dbReference>
<organism evidence="2 3">
    <name type="scientific">Brevundimonas mediterranea</name>
    <dbReference type="NCBI Taxonomy" id="74329"/>
    <lineage>
        <taxon>Bacteria</taxon>
        <taxon>Pseudomonadati</taxon>
        <taxon>Pseudomonadota</taxon>
        <taxon>Alphaproteobacteria</taxon>
        <taxon>Caulobacterales</taxon>
        <taxon>Caulobacteraceae</taxon>
        <taxon>Brevundimonas</taxon>
    </lineage>
</organism>
<feature type="domain" description="FAD-dependent urate hydroxylase HpyO/Asp monooxygenase CreE-like FAD/NAD(P)-binding" evidence="1">
    <location>
        <begin position="6"/>
        <end position="170"/>
    </location>
</feature>
<sequence length="561" mass="60912">MRLSIAFVGAGPTTLYTLAALLPAARPGLAINVFEEAATAGLGSPYRPGWNDPAMLSNIASIEIPPVGETLLSWLRRLPRPECAALGLDPDTADERTFVPRVALGAYFRDQFAVLAEGLRARGAEVEILTGARVIDAAILEAGIRLTVAMPQSPAQDRVFDYAVLATGHQWPSRQEARPGYFTSPWPAAGLSRIGPVSIGIRGSSLTAIDAAIAVAAAHGRFERREDRLVYTLQAGAEGFGVTMMSRKGLLPEADFFFPLPHAPLSILTREAITALTARADDDVLDRAFDLFKRELTLADPAYARDIGLDDADIETFAERYFQRRTAVDPFRWAEENLDEARRNHADRVTVAWRDAILRMHEVMAAIAPHLTGVAFARFNTHLKPVFVDNYSSVPHESIERMLALHRAGRLEVLALGDDHQIDTRPSEGGAVLKRDDGERRHFPVFIEATGQRALSGLQFPFLTLLEQGVVQDQVEDEDAPATRGIRIDAHFHPVSDSGPVDRLFCLSLPFIMGRHPFVQGVTSSHQIGQNVGATLAGIVGEIGEIEAGIGAVAPLAVEAA</sequence>
<dbReference type="RefSeq" id="WP_183196126.1">
    <property type="nucleotide sequence ID" value="NZ_JACIDA010000001.1"/>
</dbReference>
<dbReference type="SUPFAM" id="SSF51905">
    <property type="entry name" value="FAD/NAD(P)-binding domain"/>
    <property type="match status" value="1"/>
</dbReference>
<reference evidence="2 3" key="1">
    <citation type="submission" date="2020-08" db="EMBL/GenBank/DDBJ databases">
        <title>Genomic Encyclopedia of Type Strains, Phase IV (KMG-IV): sequencing the most valuable type-strain genomes for metagenomic binning, comparative biology and taxonomic classification.</title>
        <authorList>
            <person name="Goeker M."/>
        </authorList>
    </citation>
    <scope>NUCLEOTIDE SEQUENCE [LARGE SCALE GENOMIC DNA]</scope>
    <source>
        <strain evidence="2 3">DSM 14878</strain>
    </source>
</reference>
<dbReference type="EMBL" id="JACIDA010000001">
    <property type="protein sequence ID" value="MBB3872015.1"/>
    <property type="molecule type" value="Genomic_DNA"/>
</dbReference>
<accession>A0A7W6A5E0</accession>